<dbReference type="InterPro" id="IPR043128">
    <property type="entry name" value="Rev_trsase/Diguanyl_cyclase"/>
</dbReference>
<evidence type="ECO:0000313" key="1">
    <source>
        <dbReference type="EMBL" id="GBN52331.1"/>
    </source>
</evidence>
<dbReference type="SUPFAM" id="SSF56672">
    <property type="entry name" value="DNA/RNA polymerases"/>
    <property type="match status" value="1"/>
</dbReference>
<evidence type="ECO:0000313" key="2">
    <source>
        <dbReference type="Proteomes" id="UP000499080"/>
    </source>
</evidence>
<keyword evidence="2" id="KW-1185">Reference proteome</keyword>
<reference evidence="1 2" key="1">
    <citation type="journal article" date="2019" name="Sci. Rep.">
        <title>Orb-weaving spider Araneus ventricosus genome elucidates the spidroin gene catalogue.</title>
        <authorList>
            <person name="Kono N."/>
            <person name="Nakamura H."/>
            <person name="Ohtoshi R."/>
            <person name="Moran D.A.P."/>
            <person name="Shinohara A."/>
            <person name="Yoshida Y."/>
            <person name="Fujiwara M."/>
            <person name="Mori M."/>
            <person name="Tomita M."/>
            <person name="Arakawa K."/>
        </authorList>
    </citation>
    <scope>NUCLEOTIDE SEQUENCE [LARGE SCALE GENOMIC DNA]</scope>
</reference>
<organism evidence="1 2">
    <name type="scientific">Araneus ventricosus</name>
    <name type="common">Orbweaver spider</name>
    <name type="synonym">Epeira ventricosa</name>
    <dbReference type="NCBI Taxonomy" id="182803"/>
    <lineage>
        <taxon>Eukaryota</taxon>
        <taxon>Metazoa</taxon>
        <taxon>Ecdysozoa</taxon>
        <taxon>Arthropoda</taxon>
        <taxon>Chelicerata</taxon>
        <taxon>Arachnida</taxon>
        <taxon>Araneae</taxon>
        <taxon>Araneomorphae</taxon>
        <taxon>Entelegynae</taxon>
        <taxon>Araneoidea</taxon>
        <taxon>Araneidae</taxon>
        <taxon>Araneus</taxon>
    </lineage>
</organism>
<dbReference type="OrthoDB" id="425619at2759"/>
<name>A0A4Y2PMD0_ARAVE</name>
<dbReference type="Gene3D" id="3.30.70.270">
    <property type="match status" value="2"/>
</dbReference>
<dbReference type="GO" id="GO:0071897">
    <property type="term" value="P:DNA biosynthetic process"/>
    <property type="evidence" value="ECO:0007669"/>
    <property type="project" value="UniProtKB-ARBA"/>
</dbReference>
<dbReference type="PANTHER" id="PTHR37984">
    <property type="entry name" value="PROTEIN CBG26694"/>
    <property type="match status" value="1"/>
</dbReference>
<dbReference type="InterPro" id="IPR043502">
    <property type="entry name" value="DNA/RNA_pol_sf"/>
</dbReference>
<protein>
    <submittedName>
        <fullName evidence="1">Retrovirus-related Pol polyprotein from transposon 17.6</fullName>
    </submittedName>
</protein>
<comment type="caution">
    <text evidence="1">The sequence shown here is derived from an EMBL/GenBank/DDBJ whole genome shotgun (WGS) entry which is preliminary data.</text>
</comment>
<accession>A0A4Y2PMD0</accession>
<dbReference type="PANTHER" id="PTHR37984:SF5">
    <property type="entry name" value="PROTEIN NYNRIN-LIKE"/>
    <property type="match status" value="1"/>
</dbReference>
<gene>
    <name evidence="1" type="primary">pol_3402</name>
    <name evidence="1" type="ORF">AVEN_232995_1</name>
</gene>
<proteinExistence type="predicted"/>
<dbReference type="InterPro" id="IPR050951">
    <property type="entry name" value="Retrovirus_Pol_polyprotein"/>
</dbReference>
<sequence>MLPQFEKDGDMALYLTLCERQFKILKVPPDLWVTFLISSLPAEIGKLLAREPENKIHDFEKVKNIFLQRFKMNAEKYCILFSQHSLCLLGSRIINQVNGIRCADSGATRSIVGEGLHKILQKQGMKFIRESISMTFADGRSSTAEVLTTQSRKWYFSDNPHKSFPFENDVHVPPTPHMEYVSEVKTQFLCENEGNILTNQQRSTLNALLNENEVSRPEGEPTPYAEHHIDTQNYPHVAVPPYAVSPARREFLNAEINRLLNEGELNLNGLKDVTILSYLEDIIKLSRSFEEHLEDIRKVFQRLKQYKLQTNIDKYHFACSKIQFRGHLITPNGIEVDPEKTSAIQDMPEPKNAKQVQSFLQTYSRYRRFKPNFSDVAIPQQSYQKKHLFGAGNKKKKKHSTP</sequence>
<dbReference type="EMBL" id="BGPR01011646">
    <property type="protein sequence ID" value="GBN52331.1"/>
    <property type="molecule type" value="Genomic_DNA"/>
</dbReference>
<dbReference type="AlphaFoldDB" id="A0A4Y2PMD0"/>
<dbReference type="Proteomes" id="UP000499080">
    <property type="component" value="Unassembled WGS sequence"/>
</dbReference>